<comment type="catalytic activity">
    <reaction evidence="3">
        <text>DNA(n) + a 2'-deoxyribonucleoside 5'-triphosphate = DNA(n+1) + diphosphate</text>
        <dbReference type="Rhea" id="RHEA:22508"/>
        <dbReference type="Rhea" id="RHEA-COMP:17339"/>
        <dbReference type="Rhea" id="RHEA-COMP:17340"/>
        <dbReference type="ChEBI" id="CHEBI:33019"/>
        <dbReference type="ChEBI" id="CHEBI:61560"/>
        <dbReference type="ChEBI" id="CHEBI:173112"/>
        <dbReference type="EC" id="2.7.7.7"/>
    </reaction>
</comment>
<dbReference type="InterPro" id="IPR012337">
    <property type="entry name" value="RNaseH-like_sf"/>
</dbReference>
<dbReference type="Gene3D" id="3.30.420.10">
    <property type="entry name" value="Ribonuclease H-like superfamily/Ribonuclease H"/>
    <property type="match status" value="1"/>
</dbReference>
<dbReference type="InterPro" id="IPR025724">
    <property type="entry name" value="GAG-pre-integrase_dom"/>
</dbReference>
<feature type="domain" description="Integrase catalytic" evidence="5">
    <location>
        <begin position="67"/>
        <end position="249"/>
    </location>
</feature>
<evidence type="ECO:0000256" key="1">
    <source>
        <dbReference type="ARBA" id="ARBA00022578"/>
    </source>
</evidence>
<dbReference type="AlphaFoldDB" id="A0A507DQM8"/>
<dbReference type="InterPro" id="IPR001584">
    <property type="entry name" value="Integrase_cat-core"/>
</dbReference>
<keyword evidence="6" id="KW-0808">Transferase</keyword>
<comment type="catalytic activity">
    <reaction evidence="2">
        <text>DNA(n) + a 2'-deoxyribonucleoside 5'-triphosphate = DNA(n+1) + diphosphate</text>
        <dbReference type="Rhea" id="RHEA:22508"/>
        <dbReference type="Rhea" id="RHEA-COMP:17339"/>
        <dbReference type="Rhea" id="RHEA-COMP:17340"/>
        <dbReference type="ChEBI" id="CHEBI:33019"/>
        <dbReference type="ChEBI" id="CHEBI:61560"/>
        <dbReference type="ChEBI" id="CHEBI:173112"/>
        <dbReference type="EC" id="2.7.7.49"/>
    </reaction>
</comment>
<reference evidence="6 7" key="1">
    <citation type="journal article" date="2019" name="Sci. Rep.">
        <title>Comparative genomics of chytrid fungi reveal insights into the obligate biotrophic and pathogenic lifestyle of Synchytrium endobioticum.</title>
        <authorList>
            <person name="van de Vossenberg B.T.L.H."/>
            <person name="Warris S."/>
            <person name="Nguyen H.D.T."/>
            <person name="van Gent-Pelzer M.P.E."/>
            <person name="Joly D.L."/>
            <person name="van de Geest H.C."/>
            <person name="Bonants P.J.M."/>
            <person name="Smith D.S."/>
            <person name="Levesque C.A."/>
            <person name="van der Lee T.A.J."/>
        </authorList>
    </citation>
    <scope>NUCLEOTIDE SEQUENCE [LARGE SCALE GENOMIC DNA]</scope>
    <source>
        <strain evidence="6 7">CBS 809.83</strain>
    </source>
</reference>
<dbReference type="Pfam" id="PF25597">
    <property type="entry name" value="SH3_retrovirus"/>
    <property type="match status" value="1"/>
</dbReference>
<keyword evidence="7" id="KW-1185">Reference proteome</keyword>
<dbReference type="PROSITE" id="PS50994">
    <property type="entry name" value="INTEGRASE"/>
    <property type="match status" value="1"/>
</dbReference>
<keyword evidence="1" id="KW-0815">Transposition</keyword>
<dbReference type="GO" id="GO:0005634">
    <property type="term" value="C:nucleus"/>
    <property type="evidence" value="ECO:0007669"/>
    <property type="project" value="UniProtKB-ARBA"/>
</dbReference>
<keyword evidence="6" id="KW-0239">DNA-directed DNA polymerase</keyword>
<dbReference type="GO" id="GO:0015074">
    <property type="term" value="P:DNA integration"/>
    <property type="evidence" value="ECO:0007669"/>
    <property type="project" value="InterPro"/>
</dbReference>
<dbReference type="GO" id="GO:0003964">
    <property type="term" value="F:RNA-directed DNA polymerase activity"/>
    <property type="evidence" value="ECO:0007669"/>
    <property type="project" value="UniProtKB-EC"/>
</dbReference>
<dbReference type="Pfam" id="PF13976">
    <property type="entry name" value="gag_pre-integrs"/>
    <property type="match status" value="1"/>
</dbReference>
<dbReference type="STRING" id="109895.A0A507DQM8"/>
<dbReference type="GO" id="GO:0003887">
    <property type="term" value="F:DNA-directed DNA polymerase activity"/>
    <property type="evidence" value="ECO:0007669"/>
    <property type="project" value="UniProtKB-KW"/>
</dbReference>
<dbReference type="GO" id="GO:0003676">
    <property type="term" value="F:nucleic acid binding"/>
    <property type="evidence" value="ECO:0007669"/>
    <property type="project" value="InterPro"/>
</dbReference>
<dbReference type="InterPro" id="IPR036397">
    <property type="entry name" value="RNaseH_sf"/>
</dbReference>
<feature type="compositionally biased region" description="Low complexity" evidence="4">
    <location>
        <begin position="321"/>
        <end position="339"/>
    </location>
</feature>
<evidence type="ECO:0000313" key="6">
    <source>
        <dbReference type="EMBL" id="TPX53140.1"/>
    </source>
</evidence>
<dbReference type="InterPro" id="IPR039537">
    <property type="entry name" value="Retrotran_Ty1/copia-like"/>
</dbReference>
<dbReference type="InterPro" id="IPR057670">
    <property type="entry name" value="SH3_retrovirus"/>
</dbReference>
<evidence type="ECO:0000259" key="5">
    <source>
        <dbReference type="PROSITE" id="PS50994"/>
    </source>
</evidence>
<proteinExistence type="predicted"/>
<feature type="compositionally biased region" description="Acidic residues" evidence="4">
    <location>
        <begin position="340"/>
        <end position="351"/>
    </location>
</feature>
<dbReference type="SUPFAM" id="SSF53098">
    <property type="entry name" value="Ribonuclease H-like"/>
    <property type="match status" value="1"/>
</dbReference>
<gene>
    <name evidence="6" type="ORF">PhCBS80983_g06356</name>
</gene>
<name>A0A507DQM8_9FUNG</name>
<accession>A0A507DQM8</accession>
<evidence type="ECO:0000256" key="3">
    <source>
        <dbReference type="ARBA" id="ARBA00049244"/>
    </source>
</evidence>
<evidence type="ECO:0000256" key="2">
    <source>
        <dbReference type="ARBA" id="ARBA00048173"/>
    </source>
</evidence>
<dbReference type="PANTHER" id="PTHR42648">
    <property type="entry name" value="TRANSPOSASE, PUTATIVE-RELATED"/>
    <property type="match status" value="1"/>
</dbReference>
<evidence type="ECO:0000256" key="4">
    <source>
        <dbReference type="SAM" id="MobiDB-lite"/>
    </source>
</evidence>
<organism evidence="6 7">
    <name type="scientific">Powellomyces hirtus</name>
    <dbReference type="NCBI Taxonomy" id="109895"/>
    <lineage>
        <taxon>Eukaryota</taxon>
        <taxon>Fungi</taxon>
        <taxon>Fungi incertae sedis</taxon>
        <taxon>Chytridiomycota</taxon>
        <taxon>Chytridiomycota incertae sedis</taxon>
        <taxon>Chytridiomycetes</taxon>
        <taxon>Spizellomycetales</taxon>
        <taxon>Powellomycetaceae</taxon>
        <taxon>Powellomyces</taxon>
    </lineage>
</organism>
<evidence type="ECO:0000313" key="7">
    <source>
        <dbReference type="Proteomes" id="UP000318582"/>
    </source>
</evidence>
<comment type="caution">
    <text evidence="6">The sequence shown here is derived from an EMBL/GenBank/DDBJ whole genome shotgun (WGS) entry which is preliminary data.</text>
</comment>
<keyword evidence="6" id="KW-0548">Nucleotidyltransferase</keyword>
<sequence>MLTGQAFAVTVDKALSVKDYYIWHTRLGHPSYERFQKPIDLEAFSFKLPSQSQLEICKDCARGKAIRIARPKDSKTIYSSNSGIVYLDLFGPTSVKTRLGTSYNLVILCEDTYFSQSYMLVEKSGSAILACIKDYWPFYETHRGYRIKIARSDNGTEFLKDKVSQYTLSQGTIWQTTSAYEPWQNKVERTHLTLANSARSIMETANMPRIPTTPYEMWFKTVLKHFLLRCIGCIAYVTKVPQTSQITSNAWEGVLVGYGLNSQTYRVYSPTSDQIREVRSVRFDEDKLYWSPNGQKLPWISEEHAALLSSESDQGGPHSAESPTSDLLSDPPLDSPSSTEDSEPAESEDDDQTPKSNPFKVLHQSVAAVAEAEEEPEDSPSFDLDVPRTAAQALASKLSTEWNKAMQAEMDSLTDNKTWEIVDFPSDNSNSVDCRWVFAIKRKPDGSIIKFKARLVACGLTQR</sequence>
<dbReference type="GO" id="GO:0032196">
    <property type="term" value="P:transposition"/>
    <property type="evidence" value="ECO:0007669"/>
    <property type="project" value="UniProtKB-KW"/>
</dbReference>
<feature type="region of interest" description="Disordered" evidence="4">
    <location>
        <begin position="308"/>
        <end position="358"/>
    </location>
</feature>
<dbReference type="PANTHER" id="PTHR42648:SF24">
    <property type="entry name" value="INTEGRASE CATALYTIC DOMAIN-CONTAINING PROTEIN"/>
    <property type="match status" value="1"/>
</dbReference>
<dbReference type="Proteomes" id="UP000318582">
    <property type="component" value="Unassembled WGS sequence"/>
</dbReference>
<dbReference type="EMBL" id="QEAQ01000248">
    <property type="protein sequence ID" value="TPX53140.1"/>
    <property type="molecule type" value="Genomic_DNA"/>
</dbReference>
<protein>
    <submittedName>
        <fullName evidence="6">DNA-directed DNA polymerase</fullName>
    </submittedName>
</protein>